<dbReference type="PATRIC" id="fig|1449351.3.peg.2562"/>
<dbReference type="InterPro" id="IPR010349">
    <property type="entry name" value="Asparaginase_II"/>
</dbReference>
<dbReference type="OrthoDB" id="9780674at2"/>
<protein>
    <submittedName>
        <fullName evidence="1">L-asparaginase II</fullName>
    </submittedName>
</protein>
<dbReference type="PANTHER" id="PTHR42110:SF1">
    <property type="entry name" value="L-ASPARAGINASE, PUTATIVE (AFU_ORTHOLOGUE AFUA_3G11890)-RELATED"/>
    <property type="match status" value="1"/>
</dbReference>
<dbReference type="Pfam" id="PF06089">
    <property type="entry name" value="Asparaginase_II"/>
    <property type="match status" value="1"/>
</dbReference>
<dbReference type="EMBL" id="JAME01000018">
    <property type="protein sequence ID" value="ETX28498.1"/>
    <property type="molecule type" value="Genomic_DNA"/>
</dbReference>
<sequence>MSTAAVPLVEVWRGSLLESVHCGHVAISDARGEVVEAWGDPDATIFPRSSAKMIQALPLVASGAAARAGLSDAQLALSCGSHQGAPVHVDAVSRWLAALGLREEALRCGPEASRDKALRLQMIRDQEAPTQLHNNCSGKHAGFLTLARHLEAGPEYVDPDHPVQRACLEAFETVTDRTSPGFGIDGCSAPNWATPLAALARAMAVFATAHTRDDVLSQAAARLTRAMQAHPVEVAGEGRACTLMMRAARERLSLKTGAEGVFAAILPDRGLGIALKIADGATRASECAIAAILVRLGVLDAAHPDVARFLNAELTNRRGLAVGDVRPVTGLAASASQSLKSSRA</sequence>
<organism evidence="1 2">
    <name type="scientific">Roseivivax isoporae LMG 25204</name>
    <dbReference type="NCBI Taxonomy" id="1449351"/>
    <lineage>
        <taxon>Bacteria</taxon>
        <taxon>Pseudomonadati</taxon>
        <taxon>Pseudomonadota</taxon>
        <taxon>Alphaproteobacteria</taxon>
        <taxon>Rhodobacterales</taxon>
        <taxon>Roseobacteraceae</taxon>
        <taxon>Roseivivax</taxon>
    </lineage>
</organism>
<gene>
    <name evidence="1" type="ORF">RISW2_06315</name>
</gene>
<dbReference type="STRING" id="1449351.RISW2_06315"/>
<accession>X7F716</accession>
<dbReference type="PANTHER" id="PTHR42110">
    <property type="entry name" value="L-ASPARAGINASE, PUTATIVE (AFU_ORTHOLOGUE AFUA_3G11890)-RELATED"/>
    <property type="match status" value="1"/>
</dbReference>
<evidence type="ECO:0000313" key="1">
    <source>
        <dbReference type="EMBL" id="ETX28498.1"/>
    </source>
</evidence>
<comment type="caution">
    <text evidence="1">The sequence shown here is derived from an EMBL/GenBank/DDBJ whole genome shotgun (WGS) entry which is preliminary data.</text>
</comment>
<dbReference type="Proteomes" id="UP000023430">
    <property type="component" value="Unassembled WGS sequence"/>
</dbReference>
<dbReference type="RefSeq" id="WP_051492008.1">
    <property type="nucleotide sequence ID" value="NZ_JAME01000018.1"/>
</dbReference>
<proteinExistence type="predicted"/>
<dbReference type="AlphaFoldDB" id="X7F716"/>
<evidence type="ECO:0000313" key="2">
    <source>
        <dbReference type="Proteomes" id="UP000023430"/>
    </source>
</evidence>
<keyword evidence="2" id="KW-1185">Reference proteome</keyword>
<name>X7F716_9RHOB</name>
<reference evidence="1 2" key="1">
    <citation type="submission" date="2014-01" db="EMBL/GenBank/DDBJ databases">
        <title>Roseivivax isoporae LMG 25204 Genome Sequencing.</title>
        <authorList>
            <person name="Lai Q."/>
            <person name="Li G."/>
            <person name="Shao Z."/>
        </authorList>
    </citation>
    <scope>NUCLEOTIDE SEQUENCE [LARGE SCALE GENOMIC DNA]</scope>
    <source>
        <strain evidence="1 2">LMG 25204</strain>
    </source>
</reference>
<dbReference type="eggNOG" id="COG4448">
    <property type="taxonomic scope" value="Bacteria"/>
</dbReference>